<name>A0A2H3DBN7_ARMGA</name>
<sequence length="155" mass="17411">MPLMQPPSRRDWLSMQTGPYRDQHQAEGYTPFDHAWLTNRGPLSMTLPATWTGRNPWGVVSETTAFTFDQETFSEAVREHGKDPVLYWGNPYPLPNSPLGHYFRKDMSRRLGGALDGGGEMDAEGSGAPHAPSLEEQLDQALTQIMQLHTTENQL</sequence>
<evidence type="ECO:0000313" key="2">
    <source>
        <dbReference type="EMBL" id="PBK91204.1"/>
    </source>
</evidence>
<keyword evidence="3" id="KW-1185">Reference proteome</keyword>
<evidence type="ECO:0000313" key="3">
    <source>
        <dbReference type="Proteomes" id="UP000217790"/>
    </source>
</evidence>
<organism evidence="2 3">
    <name type="scientific">Armillaria gallica</name>
    <name type="common">Bulbous honey fungus</name>
    <name type="synonym">Armillaria bulbosa</name>
    <dbReference type="NCBI Taxonomy" id="47427"/>
    <lineage>
        <taxon>Eukaryota</taxon>
        <taxon>Fungi</taxon>
        <taxon>Dikarya</taxon>
        <taxon>Basidiomycota</taxon>
        <taxon>Agaricomycotina</taxon>
        <taxon>Agaricomycetes</taxon>
        <taxon>Agaricomycetidae</taxon>
        <taxon>Agaricales</taxon>
        <taxon>Marasmiineae</taxon>
        <taxon>Physalacriaceae</taxon>
        <taxon>Armillaria</taxon>
    </lineage>
</organism>
<feature type="region of interest" description="Disordered" evidence="1">
    <location>
        <begin position="113"/>
        <end position="132"/>
    </location>
</feature>
<dbReference type="InParanoid" id="A0A2H3DBN7"/>
<dbReference type="AlphaFoldDB" id="A0A2H3DBN7"/>
<protein>
    <submittedName>
        <fullName evidence="2">Uncharacterized protein</fullName>
    </submittedName>
</protein>
<proteinExistence type="predicted"/>
<evidence type="ECO:0000256" key="1">
    <source>
        <dbReference type="SAM" id="MobiDB-lite"/>
    </source>
</evidence>
<dbReference type="EMBL" id="KZ293662">
    <property type="protein sequence ID" value="PBK91204.1"/>
    <property type="molecule type" value="Genomic_DNA"/>
</dbReference>
<gene>
    <name evidence="2" type="ORF">ARMGADRAFT_1081991</name>
</gene>
<accession>A0A2H3DBN7</accession>
<reference evidence="3" key="1">
    <citation type="journal article" date="2017" name="Nat. Ecol. Evol.">
        <title>Genome expansion and lineage-specific genetic innovations in the forest pathogenic fungi Armillaria.</title>
        <authorList>
            <person name="Sipos G."/>
            <person name="Prasanna A.N."/>
            <person name="Walter M.C."/>
            <person name="O'Connor E."/>
            <person name="Balint B."/>
            <person name="Krizsan K."/>
            <person name="Kiss B."/>
            <person name="Hess J."/>
            <person name="Varga T."/>
            <person name="Slot J."/>
            <person name="Riley R."/>
            <person name="Boka B."/>
            <person name="Rigling D."/>
            <person name="Barry K."/>
            <person name="Lee J."/>
            <person name="Mihaltcheva S."/>
            <person name="LaButti K."/>
            <person name="Lipzen A."/>
            <person name="Waldron R."/>
            <person name="Moloney N.M."/>
            <person name="Sperisen C."/>
            <person name="Kredics L."/>
            <person name="Vagvoelgyi C."/>
            <person name="Patrignani A."/>
            <person name="Fitzpatrick D."/>
            <person name="Nagy I."/>
            <person name="Doyle S."/>
            <person name="Anderson J.B."/>
            <person name="Grigoriev I.V."/>
            <person name="Gueldener U."/>
            <person name="Muensterkoetter M."/>
            <person name="Nagy L.G."/>
        </authorList>
    </citation>
    <scope>NUCLEOTIDE SEQUENCE [LARGE SCALE GENOMIC DNA]</scope>
    <source>
        <strain evidence="3">Ar21-2</strain>
    </source>
</reference>
<dbReference type="Proteomes" id="UP000217790">
    <property type="component" value="Unassembled WGS sequence"/>
</dbReference>